<feature type="domain" description="DNA2/NAM7 helicase helicase" evidence="1">
    <location>
        <begin position="379"/>
        <end position="451"/>
    </location>
</feature>
<dbReference type="Proteomes" id="UP000054217">
    <property type="component" value="Unassembled WGS sequence"/>
</dbReference>
<dbReference type="OrthoDB" id="6513042at2759"/>
<evidence type="ECO:0000313" key="3">
    <source>
        <dbReference type="Proteomes" id="UP000054217"/>
    </source>
</evidence>
<dbReference type="InterPro" id="IPR045055">
    <property type="entry name" value="DNA2/NAM7-like"/>
</dbReference>
<proteinExistence type="predicted"/>
<dbReference type="STRING" id="870435.A0A0C3L0F9"/>
<dbReference type="InterPro" id="IPR041677">
    <property type="entry name" value="DNA2/NAM7_AAA_11"/>
</dbReference>
<feature type="non-terminal residue" evidence="2">
    <location>
        <position position="544"/>
    </location>
</feature>
<name>A0A0C3L0F9_PISTI</name>
<reference evidence="3" key="2">
    <citation type="submission" date="2015-01" db="EMBL/GenBank/DDBJ databases">
        <title>Evolutionary Origins and Diversification of the Mycorrhizal Mutualists.</title>
        <authorList>
            <consortium name="DOE Joint Genome Institute"/>
            <consortium name="Mycorrhizal Genomics Consortium"/>
            <person name="Kohler A."/>
            <person name="Kuo A."/>
            <person name="Nagy L.G."/>
            <person name="Floudas D."/>
            <person name="Copeland A."/>
            <person name="Barry K.W."/>
            <person name="Cichocki N."/>
            <person name="Veneault-Fourrey C."/>
            <person name="LaButti K."/>
            <person name="Lindquist E.A."/>
            <person name="Lipzen A."/>
            <person name="Lundell T."/>
            <person name="Morin E."/>
            <person name="Murat C."/>
            <person name="Riley R."/>
            <person name="Ohm R."/>
            <person name="Sun H."/>
            <person name="Tunlid A."/>
            <person name="Henrissat B."/>
            <person name="Grigoriev I.V."/>
            <person name="Hibbett D.S."/>
            <person name="Martin F."/>
        </authorList>
    </citation>
    <scope>NUCLEOTIDE SEQUENCE [LARGE SCALE GENOMIC DNA]</scope>
    <source>
        <strain evidence="3">Marx 270</strain>
    </source>
</reference>
<evidence type="ECO:0000313" key="2">
    <source>
        <dbReference type="EMBL" id="KIO15257.1"/>
    </source>
</evidence>
<evidence type="ECO:0000259" key="1">
    <source>
        <dbReference type="Pfam" id="PF13086"/>
    </source>
</evidence>
<dbReference type="HOGENOM" id="CLU_010083_0_1_1"/>
<protein>
    <recommendedName>
        <fullName evidence="1">DNA2/NAM7 helicase helicase domain-containing protein</fullName>
    </recommendedName>
</protein>
<dbReference type="EMBL" id="KN831944">
    <property type="protein sequence ID" value="KIO15257.1"/>
    <property type="molecule type" value="Genomic_DNA"/>
</dbReference>
<reference evidence="2 3" key="1">
    <citation type="submission" date="2014-04" db="EMBL/GenBank/DDBJ databases">
        <authorList>
            <consortium name="DOE Joint Genome Institute"/>
            <person name="Kuo A."/>
            <person name="Kohler A."/>
            <person name="Costa M.D."/>
            <person name="Nagy L.G."/>
            <person name="Floudas D."/>
            <person name="Copeland A."/>
            <person name="Barry K.W."/>
            <person name="Cichocki N."/>
            <person name="Veneault-Fourrey C."/>
            <person name="LaButti K."/>
            <person name="Lindquist E.A."/>
            <person name="Lipzen A."/>
            <person name="Lundell T."/>
            <person name="Morin E."/>
            <person name="Murat C."/>
            <person name="Sun H."/>
            <person name="Tunlid A."/>
            <person name="Henrissat B."/>
            <person name="Grigoriev I.V."/>
            <person name="Hibbett D.S."/>
            <person name="Martin F."/>
            <person name="Nordberg H.P."/>
            <person name="Cantor M.N."/>
            <person name="Hua S.X."/>
        </authorList>
    </citation>
    <scope>NUCLEOTIDE SEQUENCE [LARGE SCALE GENOMIC DNA]</scope>
    <source>
        <strain evidence="2 3">Marx 270</strain>
    </source>
</reference>
<dbReference type="InParanoid" id="A0A0C3L0F9"/>
<dbReference type="GO" id="GO:0004386">
    <property type="term" value="F:helicase activity"/>
    <property type="evidence" value="ECO:0007669"/>
    <property type="project" value="InterPro"/>
</dbReference>
<sequence>MSLALSTVTPRLFRDDSSQIVFETSSEDSLDARHLRSLLSTVMSEGAIGISASYRDNCQISAIAFSSQSRALVVHLTSGDLSLGRNDRKRNRIIQGRNLLQQQILCNANYQKYAFRMDRIAIALYLDMALCIDGAVDMLSVSLSGRRSLQALVNAMGGESTLEKPNVKALFFDNESRSVSDSDLAQQAWAACQAAVLPRMASHFQALRRIRTNTIPDEHMAVLAKIARDGELLDSLKPLSVKNDVTSDVTVKMDKLTLTCSRYSTRIRSSAQQFLQIETQDGVQVPGRAVHVKGRGAQIKILGSFDRNKIKSVTTIGKADLTSAETCRESVILAILKGESTLLSHPFVKAIWLPKHPIWWMPSGHLTPKIPISCVNLNVNPSQERAIEKILSVSNEDRVVLIQGPPGTGKTTVITAAVTSIISFPACSSRTVWIAAQSNVAVKNIAEKFAKIGFYDFALLVSVEFHFDWHEHLYERLEPCLIRSDKFSADIFGASRQLRGAKVILCTLGMLSNDHIAPFVEVNPVDILIFDEGSQIEVGNYLSV</sequence>
<keyword evidence="3" id="KW-1185">Reference proteome</keyword>
<organism evidence="2 3">
    <name type="scientific">Pisolithus tinctorius Marx 270</name>
    <dbReference type="NCBI Taxonomy" id="870435"/>
    <lineage>
        <taxon>Eukaryota</taxon>
        <taxon>Fungi</taxon>
        <taxon>Dikarya</taxon>
        <taxon>Basidiomycota</taxon>
        <taxon>Agaricomycotina</taxon>
        <taxon>Agaricomycetes</taxon>
        <taxon>Agaricomycetidae</taxon>
        <taxon>Boletales</taxon>
        <taxon>Sclerodermatineae</taxon>
        <taxon>Pisolithaceae</taxon>
        <taxon>Pisolithus</taxon>
    </lineage>
</organism>
<gene>
    <name evidence="2" type="ORF">M404DRAFT_211644</name>
</gene>
<dbReference type="InterPro" id="IPR027417">
    <property type="entry name" value="P-loop_NTPase"/>
</dbReference>
<dbReference type="Pfam" id="PF13086">
    <property type="entry name" value="AAA_11"/>
    <property type="match status" value="1"/>
</dbReference>
<dbReference type="AlphaFoldDB" id="A0A0C3L0F9"/>
<dbReference type="SUPFAM" id="SSF52540">
    <property type="entry name" value="P-loop containing nucleoside triphosphate hydrolases"/>
    <property type="match status" value="1"/>
</dbReference>
<accession>A0A0C3L0F9</accession>
<dbReference type="PANTHER" id="PTHR10887">
    <property type="entry name" value="DNA2/NAM7 HELICASE FAMILY"/>
    <property type="match status" value="1"/>
</dbReference>
<dbReference type="Gene3D" id="3.40.50.300">
    <property type="entry name" value="P-loop containing nucleotide triphosphate hydrolases"/>
    <property type="match status" value="1"/>
</dbReference>